<comment type="caution">
    <text evidence="1">The sequence shown here is derived from an EMBL/GenBank/DDBJ whole genome shotgun (WGS) entry which is preliminary data.</text>
</comment>
<dbReference type="SUPFAM" id="SSF56784">
    <property type="entry name" value="HAD-like"/>
    <property type="match status" value="1"/>
</dbReference>
<dbReference type="PROSITE" id="PS01228">
    <property type="entry name" value="COF_1"/>
    <property type="match status" value="1"/>
</dbReference>
<dbReference type="Pfam" id="PF08282">
    <property type="entry name" value="Hydrolase_3"/>
    <property type="match status" value="1"/>
</dbReference>
<evidence type="ECO:0000313" key="1">
    <source>
        <dbReference type="EMBL" id="MBM7556082.1"/>
    </source>
</evidence>
<name>A0A938XV09_9FIRM</name>
<dbReference type="SFLD" id="SFLDG01140">
    <property type="entry name" value="C2.B:_Phosphomannomutase_and_P"/>
    <property type="match status" value="1"/>
</dbReference>
<protein>
    <submittedName>
        <fullName evidence="1">Cof subfamily protein (Haloacid dehalogenase superfamily)</fullName>
    </submittedName>
</protein>
<dbReference type="SFLD" id="SFLDS00003">
    <property type="entry name" value="Haloacid_Dehalogenase"/>
    <property type="match status" value="1"/>
</dbReference>
<proteinExistence type="predicted"/>
<dbReference type="Proteomes" id="UP000774000">
    <property type="component" value="Unassembled WGS sequence"/>
</dbReference>
<dbReference type="NCBIfam" id="TIGR01484">
    <property type="entry name" value="HAD-SF-IIB"/>
    <property type="match status" value="1"/>
</dbReference>
<dbReference type="EMBL" id="JAFBDQ010000004">
    <property type="protein sequence ID" value="MBM7556082.1"/>
    <property type="molecule type" value="Genomic_DNA"/>
</dbReference>
<dbReference type="AlphaFoldDB" id="A0A938XV09"/>
<organism evidence="1 2">
    <name type="scientific">Halanaerobacter jeridensis</name>
    <dbReference type="NCBI Taxonomy" id="706427"/>
    <lineage>
        <taxon>Bacteria</taxon>
        <taxon>Bacillati</taxon>
        <taxon>Bacillota</taxon>
        <taxon>Clostridia</taxon>
        <taxon>Halanaerobiales</taxon>
        <taxon>Halobacteroidaceae</taxon>
        <taxon>Halanaerobacter</taxon>
    </lineage>
</organism>
<keyword evidence="2" id="KW-1185">Reference proteome</keyword>
<dbReference type="RefSeq" id="WP_204700799.1">
    <property type="nucleotide sequence ID" value="NZ_JAFBDQ010000004.1"/>
</dbReference>
<sequence length="296" mass="32810">MEDTNIELILLDLDGTLLNLESEVSATNKKVIKKLMQQGYKVAIATGRHYKEAKRVTSDIDNLVYITTNGSYVEDAAGQEIFSATLEMDSLLSVIDILEKESNLEYALFTTEEVLVKDQHQFLKRIVNSVQSPFKNLPSEEKEKIIVNNELGKPLQTETDLKDYVCDKESAIHKILILGEVEELPRINDEIAANVGTGIEVTSSGPDNLEINAADISKGRALDLLTQYLEIPLEQTIAFGDSANDLELLETAQTAVAMKNSELEELKEKADIIAPTNVNDGVAKVLTELLDIKIKY</sequence>
<dbReference type="NCBIfam" id="TIGR00099">
    <property type="entry name" value="Cof-subfamily"/>
    <property type="match status" value="1"/>
</dbReference>
<accession>A0A938XV09</accession>
<dbReference type="PANTHER" id="PTHR10000:SF8">
    <property type="entry name" value="HAD SUPERFAMILY HYDROLASE-LIKE, TYPE 3"/>
    <property type="match status" value="1"/>
</dbReference>
<dbReference type="GO" id="GO:0000287">
    <property type="term" value="F:magnesium ion binding"/>
    <property type="evidence" value="ECO:0007669"/>
    <property type="project" value="TreeGrafter"/>
</dbReference>
<dbReference type="CDD" id="cd07516">
    <property type="entry name" value="HAD_Pase"/>
    <property type="match status" value="1"/>
</dbReference>
<dbReference type="GO" id="GO:0005829">
    <property type="term" value="C:cytosol"/>
    <property type="evidence" value="ECO:0007669"/>
    <property type="project" value="TreeGrafter"/>
</dbReference>
<dbReference type="Gene3D" id="3.40.50.1000">
    <property type="entry name" value="HAD superfamily/HAD-like"/>
    <property type="match status" value="1"/>
</dbReference>
<dbReference type="GO" id="GO:0016791">
    <property type="term" value="F:phosphatase activity"/>
    <property type="evidence" value="ECO:0007669"/>
    <property type="project" value="TreeGrafter"/>
</dbReference>
<dbReference type="InterPro" id="IPR000150">
    <property type="entry name" value="Cof"/>
</dbReference>
<dbReference type="Gene3D" id="3.30.1240.10">
    <property type="match status" value="1"/>
</dbReference>
<dbReference type="InterPro" id="IPR006379">
    <property type="entry name" value="HAD-SF_hydro_IIB"/>
</dbReference>
<gene>
    <name evidence="1" type="ORF">JOC47_000918</name>
</gene>
<dbReference type="InterPro" id="IPR023214">
    <property type="entry name" value="HAD_sf"/>
</dbReference>
<dbReference type="InterPro" id="IPR036412">
    <property type="entry name" value="HAD-like_sf"/>
</dbReference>
<evidence type="ECO:0000313" key="2">
    <source>
        <dbReference type="Proteomes" id="UP000774000"/>
    </source>
</evidence>
<reference evidence="1" key="1">
    <citation type="submission" date="2021-01" db="EMBL/GenBank/DDBJ databases">
        <title>Genomic Encyclopedia of Type Strains, Phase IV (KMG-IV): sequencing the most valuable type-strain genomes for metagenomic binning, comparative biology and taxonomic classification.</title>
        <authorList>
            <person name="Goeker M."/>
        </authorList>
    </citation>
    <scope>NUCLEOTIDE SEQUENCE</scope>
    <source>
        <strain evidence="1">DSM 23230</strain>
    </source>
</reference>
<dbReference type="PANTHER" id="PTHR10000">
    <property type="entry name" value="PHOSPHOSERINE PHOSPHATASE"/>
    <property type="match status" value="1"/>
</dbReference>